<dbReference type="SUPFAM" id="SSF56935">
    <property type="entry name" value="Porins"/>
    <property type="match status" value="1"/>
</dbReference>
<evidence type="ECO:0000256" key="5">
    <source>
        <dbReference type="ARBA" id="ARBA00022729"/>
    </source>
</evidence>
<keyword evidence="11" id="KW-1133">Transmembrane helix</keyword>
<keyword evidence="2 10" id="KW-0813">Transport</keyword>
<dbReference type="PANTHER" id="PTHR30069">
    <property type="entry name" value="TONB-DEPENDENT OUTER MEMBRANE RECEPTOR"/>
    <property type="match status" value="1"/>
</dbReference>
<evidence type="ECO:0000256" key="9">
    <source>
        <dbReference type="ARBA" id="ARBA00023237"/>
    </source>
</evidence>
<keyword evidence="14" id="KW-1185">Reference proteome</keyword>
<proteinExistence type="inferred from homology"/>
<dbReference type="Pfam" id="PF00593">
    <property type="entry name" value="TonB_dep_Rec_b-barrel"/>
    <property type="match status" value="1"/>
</dbReference>
<dbReference type="InterPro" id="IPR039426">
    <property type="entry name" value="TonB-dep_rcpt-like"/>
</dbReference>
<evidence type="ECO:0000256" key="11">
    <source>
        <dbReference type="SAM" id="Phobius"/>
    </source>
</evidence>
<keyword evidence="3 10" id="KW-1134">Transmembrane beta strand</keyword>
<keyword evidence="7 10" id="KW-0472">Membrane</keyword>
<dbReference type="PANTHER" id="PTHR30069:SF29">
    <property type="entry name" value="HEMOGLOBIN AND HEMOGLOBIN-HAPTOGLOBIN-BINDING PROTEIN 1-RELATED"/>
    <property type="match status" value="1"/>
</dbReference>
<name>B2IDT2_BEII9</name>
<evidence type="ECO:0000256" key="3">
    <source>
        <dbReference type="ARBA" id="ARBA00022452"/>
    </source>
</evidence>
<evidence type="ECO:0000256" key="1">
    <source>
        <dbReference type="ARBA" id="ARBA00004571"/>
    </source>
</evidence>
<keyword evidence="5" id="KW-0732">Signal</keyword>
<dbReference type="KEGG" id="bid:Bind_3305"/>
<accession>B2IDT2</accession>
<feature type="domain" description="TonB-dependent receptor-like beta-barrel" evidence="12">
    <location>
        <begin position="271"/>
        <end position="696"/>
    </location>
</feature>
<gene>
    <name evidence="13" type="ordered locus">Bind_3305</name>
</gene>
<evidence type="ECO:0000313" key="13">
    <source>
        <dbReference type="EMBL" id="ACB96864.1"/>
    </source>
</evidence>
<evidence type="ECO:0000256" key="4">
    <source>
        <dbReference type="ARBA" id="ARBA00022692"/>
    </source>
</evidence>
<organism evidence="13 14">
    <name type="scientific">Beijerinckia indica subsp. indica (strain ATCC 9039 / DSM 1715 / NCIMB 8712)</name>
    <dbReference type="NCBI Taxonomy" id="395963"/>
    <lineage>
        <taxon>Bacteria</taxon>
        <taxon>Pseudomonadati</taxon>
        <taxon>Pseudomonadota</taxon>
        <taxon>Alphaproteobacteria</taxon>
        <taxon>Hyphomicrobiales</taxon>
        <taxon>Beijerinckiaceae</taxon>
        <taxon>Beijerinckia</taxon>
    </lineage>
</organism>
<keyword evidence="4 10" id="KW-0812">Transmembrane</keyword>
<reference evidence="14" key="1">
    <citation type="submission" date="2008-03" db="EMBL/GenBank/DDBJ databases">
        <title>Complete sequence of chromosome of Beijerinckia indica subsp. indica ATCC 9039.</title>
        <authorList>
            <consortium name="US DOE Joint Genome Institute"/>
            <person name="Copeland A."/>
            <person name="Lucas S."/>
            <person name="Lapidus A."/>
            <person name="Glavina del Rio T."/>
            <person name="Dalin E."/>
            <person name="Tice H."/>
            <person name="Bruce D."/>
            <person name="Goodwin L."/>
            <person name="Pitluck S."/>
            <person name="LaButti K."/>
            <person name="Schmutz J."/>
            <person name="Larimer F."/>
            <person name="Land M."/>
            <person name="Hauser L."/>
            <person name="Kyrpides N."/>
            <person name="Mikhailova N."/>
            <person name="Dunfield P.F."/>
            <person name="Dedysh S.N."/>
            <person name="Liesack W."/>
            <person name="Saw J.H."/>
            <person name="Alam M."/>
            <person name="Chen Y."/>
            <person name="Murrell J.C."/>
            <person name="Richardson P."/>
        </authorList>
    </citation>
    <scope>NUCLEOTIDE SEQUENCE [LARGE SCALE GENOMIC DNA]</scope>
    <source>
        <strain evidence="14">ATCC 9039 / DSM 1715 / NCIMB 8712</strain>
    </source>
</reference>
<evidence type="ECO:0000256" key="10">
    <source>
        <dbReference type="PROSITE-ProRule" id="PRU01360"/>
    </source>
</evidence>
<dbReference type="Proteomes" id="UP000001695">
    <property type="component" value="Chromosome"/>
</dbReference>
<evidence type="ECO:0000259" key="12">
    <source>
        <dbReference type="Pfam" id="PF00593"/>
    </source>
</evidence>
<protein>
    <submittedName>
        <fullName evidence="13">Outer membrane insertion C-terminal signal</fullName>
    </submittedName>
</protein>
<reference evidence="13 14" key="2">
    <citation type="journal article" date="2010" name="J. Bacteriol.">
        <title>Complete genome sequence of Beijerinckia indica subsp. indica.</title>
        <authorList>
            <person name="Tamas I."/>
            <person name="Dedysh S.N."/>
            <person name="Liesack W."/>
            <person name="Stott M.B."/>
            <person name="Alam M."/>
            <person name="Murrell J.C."/>
            <person name="Dunfield P.F."/>
        </authorList>
    </citation>
    <scope>NUCLEOTIDE SEQUENCE [LARGE SCALE GENOMIC DNA]</scope>
    <source>
        <strain evidence="14">ATCC 9039 / DSM 1715 / NCIMB 8712</strain>
    </source>
</reference>
<dbReference type="STRING" id="395963.Bind_3305"/>
<keyword evidence="8" id="KW-0675">Receptor</keyword>
<evidence type="ECO:0000256" key="8">
    <source>
        <dbReference type="ARBA" id="ARBA00023170"/>
    </source>
</evidence>
<dbReference type="InterPro" id="IPR000531">
    <property type="entry name" value="Beta-barrel_TonB"/>
</dbReference>
<evidence type="ECO:0000256" key="2">
    <source>
        <dbReference type="ARBA" id="ARBA00022448"/>
    </source>
</evidence>
<dbReference type="Gene3D" id="2.40.170.20">
    <property type="entry name" value="TonB-dependent receptor, beta-barrel domain"/>
    <property type="match status" value="1"/>
</dbReference>
<dbReference type="PROSITE" id="PS52016">
    <property type="entry name" value="TONB_DEPENDENT_REC_3"/>
    <property type="match status" value="1"/>
</dbReference>
<evidence type="ECO:0000256" key="6">
    <source>
        <dbReference type="ARBA" id="ARBA00023077"/>
    </source>
</evidence>
<dbReference type="GO" id="GO:0009279">
    <property type="term" value="C:cell outer membrane"/>
    <property type="evidence" value="ECO:0007669"/>
    <property type="project" value="UniProtKB-SubCell"/>
</dbReference>
<dbReference type="eggNOG" id="COG4771">
    <property type="taxonomic scope" value="Bacteria"/>
</dbReference>
<dbReference type="OrthoDB" id="9764669at2"/>
<evidence type="ECO:0000313" key="14">
    <source>
        <dbReference type="Proteomes" id="UP000001695"/>
    </source>
</evidence>
<dbReference type="EMBL" id="CP001016">
    <property type="protein sequence ID" value="ACB96864.1"/>
    <property type="molecule type" value="Genomic_DNA"/>
</dbReference>
<feature type="transmembrane region" description="Helical" evidence="11">
    <location>
        <begin position="17"/>
        <end position="35"/>
    </location>
</feature>
<dbReference type="GO" id="GO:0044718">
    <property type="term" value="P:siderophore transmembrane transport"/>
    <property type="evidence" value="ECO:0007669"/>
    <property type="project" value="TreeGrafter"/>
</dbReference>
<keyword evidence="6" id="KW-0798">TonB box</keyword>
<comment type="subcellular location">
    <subcellularLocation>
        <location evidence="1 10">Cell outer membrane</location>
        <topology evidence="1 10">Multi-pass membrane protein</topology>
    </subcellularLocation>
</comment>
<evidence type="ECO:0000256" key="7">
    <source>
        <dbReference type="ARBA" id="ARBA00023136"/>
    </source>
</evidence>
<comment type="similarity">
    <text evidence="10">Belongs to the TonB-dependent receptor family.</text>
</comment>
<dbReference type="InterPro" id="IPR036942">
    <property type="entry name" value="Beta-barrel_TonB_sf"/>
</dbReference>
<dbReference type="HOGENOM" id="CLU_390261_0_0_5"/>
<sequence length="730" mass="79960">MLISGVAKVGRVERKSIVFIMLGFGAEAVGFGLLAPRAFAQEQLPTIDVVAEGPTLPSASEILIRDTQRMDRARDNLSPRGGATAYDLGRQAIEGLPQGDNASLDKIVLQMPGVTQDSVASGDFHIRNEHANVQYRINGVLLPDGVSGFGQILDPAFIGNLALIDGVLPSRYGLRTSGILDITTRSGVFDNGGDVSLYGGSYSSIMPRLSYGGTSGKTQYFAVGRFFSNGLGMENLTIGHQAFHDASQQGRFFGYASTMLDDATRLSVITGFSINRYQIPNNPGQSPQFTVFGINDFNSLNINENQVERSFYNVLAWQRSVGDIDAQVAYFSRYSSVHYIPDQLGDLLFNGVASNVFRDSLLNGVQGDAALHAGPNTVRFGFQVSAEYTRAINSNTVLPLDGDGNAIDAPFTLGEAVPKTGFLGSVYAEDEWRINDQLTLNAGLRFDQMNQYVSANQLSPRFSLVYVPMEGTAFHIGYARYFTPPSQSLSAPVDQAIYANTTLQPEVTTQSPVRPERSHYFDAGVTQQLTPQLSTGIDVYYKNARNLLDDGQFGQAYVLTTFNYDRAYNTGVEFKANYQDENLRAYANFAWARQRATQVSSNQYLFGADELAYIDSHYIYTDHAQKISASAGFSYLWQGTRFGVDLIYGSGLRSGFANTESLSPYAQVNLGLSHDFKLSDAGKGQPLTVRFDIINLFDHGYAIRDGSGIGVFAPQYAQRRSFYAGLSYKF</sequence>
<dbReference type="AlphaFoldDB" id="B2IDT2"/>
<keyword evidence="9 10" id="KW-0998">Cell outer membrane</keyword>
<dbReference type="GO" id="GO:0015344">
    <property type="term" value="F:siderophore uptake transmembrane transporter activity"/>
    <property type="evidence" value="ECO:0007669"/>
    <property type="project" value="TreeGrafter"/>
</dbReference>